<dbReference type="EMBL" id="CP151509">
    <property type="protein sequence ID" value="WZN64110.1"/>
    <property type="molecule type" value="Genomic_DNA"/>
</dbReference>
<dbReference type="InterPro" id="IPR046341">
    <property type="entry name" value="SET_dom_sf"/>
</dbReference>
<organism evidence="3 4">
    <name type="scientific">Chloropicon roscoffensis</name>
    <dbReference type="NCBI Taxonomy" id="1461544"/>
    <lineage>
        <taxon>Eukaryota</taxon>
        <taxon>Viridiplantae</taxon>
        <taxon>Chlorophyta</taxon>
        <taxon>Chloropicophyceae</taxon>
        <taxon>Chloropicales</taxon>
        <taxon>Chloropicaceae</taxon>
        <taxon>Chloropicon</taxon>
    </lineage>
</organism>
<dbReference type="Pfam" id="PF00856">
    <property type="entry name" value="SET"/>
    <property type="match status" value="1"/>
</dbReference>
<sequence>MAAGGKALVDLAHLRQQKSCSLVTYEQTLVCINKIKNLPLFEQVVTSRQLEKQALDRLVHLEQICAPEDGSRAFPKVVRALRTIISSQIFLQWRGTQAGKALASLLDRLLARSNEVFEQYGAGSLDSDMQASFRQADDRDFGVKAESEAGALKRPRPEPFLPPSLQHKDGKKGKRKSSTPTKATGGRLSPGQAQTWVAGEPMGGPAPASVVEAAGGGDSPHPQRRLAPKQPQAGKGAGKRGKVGAVAASKPSGREDAPPASTAPVTVAAGELVNLGRTDQGLLAAIFGEAFPEGVQLRGQQVPQTEEARRIVTKAAASAREALVAVWSVWDGARVSFSPAGTAMIAAVATALEEGQVPDAGTAAAMALGEAGGVKGVKARATLKASLGVAVKQFRRLPEGRQTFPHSIKVNNEPYFGGEWRKRPYERKAYERIEEYVPAGAAADEGPVAGKLRTGKSGGCDGSGCQRNNLQVNRFFGGRIETDHPCLSRNTECDETCACDLSICPNRRVHGGSVIDYGADLEERDVWGFDCYTRRNIEDAVIECGVFGAGVPIPSEKDNPARDLCGPEAIDRTAAFVDDVLMPAINANKTERPWDLRTTLDALIEGNDGPGVKEACRAIRDRIENSGLNYFRIHPKGCGVICVKEGGIEKATFVSRYLGEVYLSSRWFELQDAIKKFNPHEALNDFYNIVLERPKDDPAGYDVLFVDAAYKGAIASRISHSCVPNCEANVVSSNGKLSIAIYTSRHIKKGEELSFDYSCVTESLVEYREAICLCGKERCRGSFLSLADGSAYNDVMNTHHNFLHRNAILLKSCVEPVSAEDRNRLARFGFKSSLLGFRGGDLPDWVLKWLSYTLQYIEEEEKILPDSLVAKYPHIYRSLEQAKIEAQGVRDQRIQNLAITVDKVKLILLQQGEDTHPPLRPLTERERIDHLWTGRDSFARRFFRDKDFSSKLRQAGYSEDPAARAGLSGVDALRKRLEDQSRWPASSEEARGLLAEMAAHLCTIDEKRGCRSFKSVADLIKMTARAETLFTLNKYKCVVMPDIIKKKHIQYMDNSQSTTTLLKRLDNEDFVPGTGKKYNQTFLWGQLMYWFKQTIYEPNASLSADRRGTISLPDLESAARTYHEKDRINLRKTLSESPHKMWKTGTIWSFKNPNKVYGSPWLEAALREPFREIQIEKDLQAIFS</sequence>
<dbReference type="InterPro" id="IPR045606">
    <property type="entry name" value="ATXR3_C"/>
</dbReference>
<feature type="domain" description="SET" evidence="2">
    <location>
        <begin position="626"/>
        <end position="758"/>
    </location>
</feature>
<feature type="region of interest" description="Disordered" evidence="1">
    <location>
        <begin position="148"/>
        <end position="262"/>
    </location>
</feature>
<dbReference type="SMART" id="SM00317">
    <property type="entry name" value="SET"/>
    <property type="match status" value="1"/>
</dbReference>
<proteinExistence type="predicted"/>
<evidence type="ECO:0000256" key="1">
    <source>
        <dbReference type="SAM" id="MobiDB-lite"/>
    </source>
</evidence>
<dbReference type="PANTHER" id="PTHR46655">
    <property type="entry name" value="HISTONE-LYSINE N-METHYLTRANSFERASE ATXR3"/>
    <property type="match status" value="1"/>
</dbReference>
<reference evidence="3 4" key="1">
    <citation type="submission" date="2024-03" db="EMBL/GenBank/DDBJ databases">
        <title>Complete genome sequence of the green alga Chloropicon roscoffensis RCC1871.</title>
        <authorList>
            <person name="Lemieux C."/>
            <person name="Pombert J.-F."/>
            <person name="Otis C."/>
            <person name="Turmel M."/>
        </authorList>
    </citation>
    <scope>NUCLEOTIDE SEQUENCE [LARGE SCALE GENOMIC DNA]</scope>
    <source>
        <strain evidence="3 4">RCC1871</strain>
    </source>
</reference>
<name>A0AAX4PDR9_9CHLO</name>
<keyword evidence="4" id="KW-1185">Reference proteome</keyword>
<evidence type="ECO:0000313" key="3">
    <source>
        <dbReference type="EMBL" id="WZN64110.1"/>
    </source>
</evidence>
<dbReference type="SUPFAM" id="SSF82199">
    <property type="entry name" value="SET domain"/>
    <property type="match status" value="1"/>
</dbReference>
<gene>
    <name evidence="3" type="ORF">HKI87_09g56640</name>
</gene>
<dbReference type="InterPro" id="IPR001214">
    <property type="entry name" value="SET_dom"/>
</dbReference>
<dbReference type="Proteomes" id="UP001472866">
    <property type="component" value="Chromosome 09"/>
</dbReference>
<dbReference type="AlphaFoldDB" id="A0AAX4PDR9"/>
<evidence type="ECO:0000259" key="2">
    <source>
        <dbReference type="PROSITE" id="PS50280"/>
    </source>
</evidence>
<accession>A0AAX4PDR9</accession>
<dbReference type="PROSITE" id="PS50280">
    <property type="entry name" value="SET"/>
    <property type="match status" value="1"/>
</dbReference>
<evidence type="ECO:0000313" key="4">
    <source>
        <dbReference type="Proteomes" id="UP001472866"/>
    </source>
</evidence>
<dbReference type="PANTHER" id="PTHR46655:SF1">
    <property type="entry name" value="HISTONE-LYSINE N-METHYLTRANSFERASE ATXR3"/>
    <property type="match status" value="1"/>
</dbReference>
<protein>
    <submittedName>
        <fullName evidence="3">Histone-lysine N-methyltransferase</fullName>
    </submittedName>
</protein>
<dbReference type="Gene3D" id="2.170.270.10">
    <property type="entry name" value="SET domain"/>
    <property type="match status" value="1"/>
</dbReference>
<dbReference type="Pfam" id="PF19633">
    <property type="entry name" value="SDG2_C"/>
    <property type="match status" value="1"/>
</dbReference>